<organism evidence="1 2">
    <name type="scientific">Streptantibioticus rubrisoli</name>
    <dbReference type="NCBI Taxonomy" id="1387313"/>
    <lineage>
        <taxon>Bacteria</taxon>
        <taxon>Bacillati</taxon>
        <taxon>Actinomycetota</taxon>
        <taxon>Actinomycetes</taxon>
        <taxon>Kitasatosporales</taxon>
        <taxon>Streptomycetaceae</taxon>
        <taxon>Streptantibioticus</taxon>
    </lineage>
</organism>
<dbReference type="EMBL" id="JANFNH010000033">
    <property type="protein sequence ID" value="MCQ4044875.1"/>
    <property type="molecule type" value="Genomic_DNA"/>
</dbReference>
<dbReference type="RefSeq" id="WP_255930933.1">
    <property type="nucleotide sequence ID" value="NZ_JANFNH010000033.1"/>
</dbReference>
<keyword evidence="2" id="KW-1185">Reference proteome</keyword>
<proteinExistence type="predicted"/>
<comment type="caution">
    <text evidence="1">The sequence shown here is derived from an EMBL/GenBank/DDBJ whole genome shotgun (WGS) entry which is preliminary data.</text>
</comment>
<name>A0ABT1PHN4_9ACTN</name>
<evidence type="ECO:0000313" key="1">
    <source>
        <dbReference type="EMBL" id="MCQ4044875.1"/>
    </source>
</evidence>
<protein>
    <submittedName>
        <fullName evidence="1">Uncharacterized protein</fullName>
    </submittedName>
</protein>
<reference evidence="1 2" key="1">
    <citation type="submission" date="2022-06" db="EMBL/GenBank/DDBJ databases">
        <title>Draft genome sequence of type strain Streptomyces rubrisoli DSM 42083.</title>
        <authorList>
            <person name="Duangmal K."/>
            <person name="Klaysubun C."/>
        </authorList>
    </citation>
    <scope>NUCLEOTIDE SEQUENCE [LARGE SCALE GENOMIC DNA]</scope>
    <source>
        <strain evidence="1 2">DSM 42083</strain>
    </source>
</reference>
<evidence type="ECO:0000313" key="2">
    <source>
        <dbReference type="Proteomes" id="UP001206206"/>
    </source>
</evidence>
<sequence>MFDCGHAEDHRSIVQSVLRVADIAILNAAPTPCGHRPHRASPDAGDHLLFNRTGANAKATKEQRGYLEDDGWQVFTTTIPHWQVYAQSMLQPVTAKGSAYDELITEMIDRGLSSRRRAPRNEQGR</sequence>
<dbReference type="Proteomes" id="UP001206206">
    <property type="component" value="Unassembled WGS sequence"/>
</dbReference>
<gene>
    <name evidence="1" type="ORF">NON19_23300</name>
</gene>
<accession>A0ABT1PHN4</accession>